<comment type="caution">
    <text evidence="1">The sequence shown here is derived from an EMBL/GenBank/DDBJ whole genome shotgun (WGS) entry which is preliminary data.</text>
</comment>
<protein>
    <submittedName>
        <fullName evidence="1">Putative SOS response-associated peptidase YedK</fullName>
        <ecNumber evidence="1">3.4.-.-</ecNumber>
    </submittedName>
</protein>
<dbReference type="Proteomes" id="UP000061348">
    <property type="component" value="Unassembled WGS sequence"/>
</dbReference>
<dbReference type="AlphaFoldDB" id="A0A109LLY0"/>
<keyword evidence="1" id="KW-0378">Hydrolase</keyword>
<dbReference type="EC" id="3.4.-.-" evidence="1"/>
<accession>A0A109LLY0</accession>
<dbReference type="SUPFAM" id="SSF143081">
    <property type="entry name" value="BB1717-like"/>
    <property type="match status" value="1"/>
</dbReference>
<sequence>MVLTPDLAREWLDPATPKERAEQMVLHQGERAEAFEWFKVDTAVGNVRNKGPGLIQPAP</sequence>
<proteinExistence type="predicted"/>
<dbReference type="Gene3D" id="3.90.1680.10">
    <property type="entry name" value="SOS response associated peptidase-like"/>
    <property type="match status" value="1"/>
</dbReference>
<organism evidence="1 2">
    <name type="scientific">Pseudomonas fluorescens</name>
    <dbReference type="NCBI Taxonomy" id="294"/>
    <lineage>
        <taxon>Bacteria</taxon>
        <taxon>Pseudomonadati</taxon>
        <taxon>Pseudomonadota</taxon>
        <taxon>Gammaproteobacteria</taxon>
        <taxon>Pseudomonadales</taxon>
        <taxon>Pseudomonadaceae</taxon>
        <taxon>Pseudomonas</taxon>
    </lineage>
</organism>
<evidence type="ECO:0000313" key="2">
    <source>
        <dbReference type="Proteomes" id="UP000061348"/>
    </source>
</evidence>
<dbReference type="InterPro" id="IPR036590">
    <property type="entry name" value="SRAP-like"/>
</dbReference>
<dbReference type="PATRIC" id="fig|294.194.peg.486"/>
<gene>
    <name evidence="1" type="primary">yedK_1</name>
    <name evidence="1" type="ORF">PFLmoz3_00442</name>
</gene>
<reference evidence="1 2" key="1">
    <citation type="submission" date="2015-05" db="EMBL/GenBank/DDBJ databases">
        <title>A genomic and transcriptomic approach to investigate the blue pigment phenotype in Pseudomonas fluorescens.</title>
        <authorList>
            <person name="Andreani N.A."/>
            <person name="Cardazzo B."/>
        </authorList>
    </citation>
    <scope>NUCLEOTIDE SEQUENCE [LARGE SCALE GENOMIC DNA]</scope>
    <source>
        <strain evidence="1 2">Ps_22</strain>
    </source>
</reference>
<dbReference type="GO" id="GO:0016787">
    <property type="term" value="F:hydrolase activity"/>
    <property type="evidence" value="ECO:0007669"/>
    <property type="project" value="UniProtKB-KW"/>
</dbReference>
<name>A0A109LLY0_PSEFL</name>
<dbReference type="EMBL" id="LCYA01000005">
    <property type="protein sequence ID" value="KWV89899.1"/>
    <property type="molecule type" value="Genomic_DNA"/>
</dbReference>
<evidence type="ECO:0000313" key="1">
    <source>
        <dbReference type="EMBL" id="KWV89899.1"/>
    </source>
</evidence>